<reference evidence="4" key="1">
    <citation type="submission" date="2016-10" db="EMBL/GenBank/DDBJ databases">
        <authorList>
            <person name="Varghese N."/>
        </authorList>
    </citation>
    <scope>NUCLEOTIDE SEQUENCE [LARGE SCALE GENOMIC DNA]</scope>
    <source>
        <strain evidence="4">92MFCol6.1</strain>
    </source>
</reference>
<evidence type="ECO:0000256" key="1">
    <source>
        <dbReference type="ARBA" id="ARBA00022737"/>
    </source>
</evidence>
<organism evidence="3 4">
    <name type="scientific">Stenotrophomonas indicatrix</name>
    <dbReference type="NCBI Taxonomy" id="2045451"/>
    <lineage>
        <taxon>Bacteria</taxon>
        <taxon>Pseudomonadati</taxon>
        <taxon>Pseudomonadota</taxon>
        <taxon>Gammaproteobacteria</taxon>
        <taxon>Lysobacterales</taxon>
        <taxon>Lysobacteraceae</taxon>
        <taxon>Stenotrophomonas</taxon>
    </lineage>
</organism>
<accession>A0A1W1GY32</accession>
<dbReference type="PANTHER" id="PTHR32305">
    <property type="match status" value="1"/>
</dbReference>
<dbReference type="Proteomes" id="UP000191133">
    <property type="component" value="Unassembled WGS sequence"/>
</dbReference>
<evidence type="ECO:0000313" key="4">
    <source>
        <dbReference type="Proteomes" id="UP000191133"/>
    </source>
</evidence>
<feature type="domain" description="Teneurin-like YD-shell" evidence="2">
    <location>
        <begin position="43"/>
        <end position="137"/>
    </location>
</feature>
<sequence length="306" mass="32645">MLTRFKGFEDRVRKPGAVGAWLCFVVLLGLAAVPTAGARTVTYIHTDALGSVVAESDANGNVIKRHDYEPYGAVVGGQVTDGPGYTGHVSDSATGLSYMQQRYMDPQLGVFLSVDPVTAYENPIGMFNRYRYASGNPYRYTDPDGRCDTSFCQFWGGVGRAVGDAAYSIGRNAGPSVYGTVDMSRTRELNGGPLFGAPASQIGQGGYKFGSALMVAEGMRGAGQAAGGLATAEARLANSALVMRGGSAQGGKFSGRDWEGYRPASSRPLRFLRRECKWIVVLPTVQQCNSQSGWCYHGWAGEGRGR</sequence>
<dbReference type="InterPro" id="IPR050708">
    <property type="entry name" value="T6SS_VgrG/RHS"/>
</dbReference>
<dbReference type="AlphaFoldDB" id="A0A1W1GY32"/>
<dbReference type="RefSeq" id="WP_309598825.1">
    <property type="nucleotide sequence ID" value="NZ_FWEU01000002.1"/>
</dbReference>
<dbReference type="NCBIfam" id="TIGR03696">
    <property type="entry name" value="Rhs_assc_core"/>
    <property type="match status" value="1"/>
</dbReference>
<dbReference type="PANTHER" id="PTHR32305:SF15">
    <property type="entry name" value="PROTEIN RHSA-RELATED"/>
    <property type="match status" value="1"/>
</dbReference>
<keyword evidence="1" id="KW-0677">Repeat</keyword>
<dbReference type="Gene3D" id="2.180.10.10">
    <property type="entry name" value="RHS repeat-associated core"/>
    <property type="match status" value="1"/>
</dbReference>
<dbReference type="EMBL" id="FWEU01000002">
    <property type="protein sequence ID" value="SLM24245.1"/>
    <property type="molecule type" value="Genomic_DNA"/>
</dbReference>
<dbReference type="Pfam" id="PF25023">
    <property type="entry name" value="TEN_YD-shell"/>
    <property type="match status" value="1"/>
</dbReference>
<proteinExistence type="predicted"/>
<evidence type="ECO:0000313" key="3">
    <source>
        <dbReference type="EMBL" id="SLM24245.1"/>
    </source>
</evidence>
<name>A0A1W1GY32_9GAMM</name>
<protein>
    <submittedName>
        <fullName evidence="3">RHS repeat-associated core domain-containing protein</fullName>
    </submittedName>
</protein>
<dbReference type="InterPro" id="IPR022385">
    <property type="entry name" value="Rhs_assc_core"/>
</dbReference>
<gene>
    <name evidence="3" type="ORF">SAMN04488690_1965</name>
</gene>
<evidence type="ECO:0000259" key="2">
    <source>
        <dbReference type="Pfam" id="PF25023"/>
    </source>
</evidence>
<dbReference type="InterPro" id="IPR056823">
    <property type="entry name" value="TEN-like_YD-shell"/>
</dbReference>